<organism evidence="1 2">
    <name type="scientific">Pseudomonas mandelii JR-1</name>
    <dbReference type="NCBI Taxonomy" id="1147786"/>
    <lineage>
        <taxon>Bacteria</taxon>
        <taxon>Pseudomonadati</taxon>
        <taxon>Pseudomonadota</taxon>
        <taxon>Gammaproteobacteria</taxon>
        <taxon>Pseudomonadales</taxon>
        <taxon>Pseudomonadaceae</taxon>
        <taxon>Pseudomonas</taxon>
    </lineage>
</organism>
<gene>
    <name evidence="1" type="ORF">OU5_2862</name>
</gene>
<protein>
    <submittedName>
        <fullName evidence="1">Uncharacterized protein</fullName>
    </submittedName>
</protein>
<sequence length="1536" mass="168077">MYHLPRSGILIIVASQLSEQRMNGISISTPSAPRRAATFPALGPTFISADDAAYWAHRQIGARHDKTYGGVILQRGDGKFQPTLPVAGRMRHFDFDFLSSSENSQELFAPPGYRGAAYYLSHAASHADVQRIHPRWTTEQITLSLGFFSRAHLLSHMQDPGAYGQRHYLSGPDGSLIKYESTQPAEEEELIELGVKAFGPFSDVEQLIQKVAQTGTLSVLVANAPWGGVRGNVPTNWTLGTAAVRSSTSVQPFFCAVFDQVDKAIEAAAATVSASTGSVYLGFVVTSAGSAQYMATYPVLSSDPAAELFKSFPMNADRTLERLLDFDLNGVYFMPQGDASQSAGEPWLYERFFSPQELATGIRFSLEDVHRQEYPDYLKVYARTRDGAVLQYRPSAHLREVPLEDSADLNVRLKTGTLKPADYIGQVAAAGELTVLKDSALWDVVGIVGPDWQPYARSRRLSPAFLMADDAARFAHEYIGSRREQGFVGMVLQDRNQRFVATEPVFAAKRFALDRLCPLDATGAPIVLVEGHSFHGLYASRWQADAGAIVRTDLQEQLIHAQMFTTEDIRSVFDKRAHVVDFYLSGSADALLVYSPDVSKVAARNRLQQRAAVLADGKTLIDQELAAGTLEPSAVVDELAGTGRLRVVVGSDVWGPRGTVLGDQSNNEAARTVIAAPVLGAIFTSAEDAVLNARHRARLDYRAAAAGWGFILKHKAREEYVATETVTPRGLGALNQASDFGAPVLIDEFRTLGLYYAASWMPKGLSTTEAWFARHFASISDLAAAIYDDKGTQRLTHFQDLNIFIATLDGALLRYQYSASSTQLDNQGVQQLTSALGKDTRPYANVIQMLAKAGDLKVLRTSELWDEPGSVGPDWTPFVQIQRRALSPVFVSQDDAAGYALAQLGSRRERVYGGLVLRRADGLFVATLPVAVEVENFPANWIRLDELIEQGLFLTGSTVVARYHSRIPVEPIFALSNRERDVYQAMFSTDFLADILTGSGGSPSLSPGKEYLLGLDGSLISYTLSASASEKQLARALAPPSQLQRRHTPIELQMRNGTLTPSEYVNQVARAGRLQVIRGSRLWGEARQLSHWSAYPGIISSDVHRFAITEPALSPVFTQVDDAMRHVHRTVGARASLMFGFVLKGLIGERYVTTLPIDGRQGHLTVERVFPQGLLPLGYRVEGIYLCPSTSPGRLPHDVTQSFISPRDLSYGLGAVGARTAEGSTYLNVYISCADGALLRYAPRAKAPEWTLFHATVAYEKILQSGRESLIDYLRKVIANGELQVVVRSAFWSPLRVDARGVKTGIELIKWEQDNRFALGPVFAHADDAARLAQRLIGEYVGQPYLGGVLIHQASSSFVAVEPHEDGVNSGAASTLFYSGPGGPIAPVTVPGAQPLPLPVFPQDYKWAAVHQFYKRFNLFVKDPTASDRLLMDNLALADLWFCRDVVKKSGVSGGCCYFTGRGGALFKFTPSFSPQETALFNEEAKDGVAAYLAALASVGLLEVLDTDGYWQRRGRLNATWQPPVQPATKPDRDEL</sequence>
<dbReference type="EMBL" id="CP005960">
    <property type="protein sequence ID" value="AHZ69941.1"/>
    <property type="molecule type" value="Genomic_DNA"/>
</dbReference>
<dbReference type="HOGENOM" id="CLU_244143_0_0_6"/>
<accession>A0A024EBE7</accession>
<reference evidence="1 2" key="1">
    <citation type="journal article" date="2012" name="J. Bacteriol.">
        <title>Genome sequence of cold-adapted Pseudomonas mandelii strain JR-1.</title>
        <authorList>
            <person name="Jang S.H."/>
            <person name="Kim J."/>
            <person name="Kim J."/>
            <person name="Hong S."/>
            <person name="Lee C."/>
        </authorList>
    </citation>
    <scope>NUCLEOTIDE SEQUENCE [LARGE SCALE GENOMIC DNA]</scope>
    <source>
        <strain evidence="1 2">JR-1</strain>
    </source>
</reference>
<evidence type="ECO:0000313" key="1">
    <source>
        <dbReference type="EMBL" id="AHZ69941.1"/>
    </source>
</evidence>
<evidence type="ECO:0000313" key="2">
    <source>
        <dbReference type="Proteomes" id="UP000026913"/>
    </source>
</evidence>
<dbReference type="KEGG" id="pman:OU5_2862"/>
<proteinExistence type="predicted"/>
<name>A0A024EBE7_9PSED</name>
<dbReference type="Proteomes" id="UP000026913">
    <property type="component" value="Chromosome"/>
</dbReference>